<feature type="transmembrane region" description="Helical" evidence="11">
    <location>
        <begin position="43"/>
        <end position="64"/>
    </location>
</feature>
<evidence type="ECO:0000256" key="5">
    <source>
        <dbReference type="ARBA" id="ARBA00022801"/>
    </source>
</evidence>
<dbReference type="GO" id="GO:0004222">
    <property type="term" value="F:metalloendopeptidase activity"/>
    <property type="evidence" value="ECO:0007669"/>
    <property type="project" value="InterPro"/>
</dbReference>
<dbReference type="Gene3D" id="3.30.2010.10">
    <property type="entry name" value="Metalloproteases ('zincins'), catalytic domain"/>
    <property type="match status" value="1"/>
</dbReference>
<organism evidence="13 14">
    <name type="scientific">Natrinema ejinorense</name>
    <dbReference type="NCBI Taxonomy" id="373386"/>
    <lineage>
        <taxon>Archaea</taxon>
        <taxon>Methanobacteriati</taxon>
        <taxon>Methanobacteriota</taxon>
        <taxon>Stenosarchaea group</taxon>
        <taxon>Halobacteria</taxon>
        <taxon>Halobacteriales</taxon>
        <taxon>Natrialbaceae</taxon>
        <taxon>Natrinema</taxon>
    </lineage>
</organism>
<feature type="domain" description="Peptidase M48" evidence="12">
    <location>
        <begin position="85"/>
        <end position="321"/>
    </location>
</feature>
<protein>
    <submittedName>
        <fullName evidence="13">Peptidase M48</fullName>
    </submittedName>
</protein>
<comment type="cofactor">
    <cofactor evidence="10">
        <name>Zn(2+)</name>
        <dbReference type="ChEBI" id="CHEBI:29105"/>
    </cofactor>
    <text evidence="10">Binds 1 zinc ion per subunit.</text>
</comment>
<dbReference type="EMBL" id="NXNI01000002">
    <property type="protein sequence ID" value="PCR88751.1"/>
    <property type="molecule type" value="Genomic_DNA"/>
</dbReference>
<dbReference type="PANTHER" id="PTHR43221">
    <property type="entry name" value="PROTEASE HTPX"/>
    <property type="match status" value="1"/>
</dbReference>
<evidence type="ECO:0000256" key="1">
    <source>
        <dbReference type="ARBA" id="ARBA00022475"/>
    </source>
</evidence>
<dbReference type="InterPro" id="IPR050083">
    <property type="entry name" value="HtpX_protease"/>
</dbReference>
<dbReference type="Pfam" id="PF01435">
    <property type="entry name" value="Peptidase_M48"/>
    <property type="match status" value="1"/>
</dbReference>
<name>A0A2A5QPH0_9EURY</name>
<dbReference type="OrthoDB" id="28389at2157"/>
<feature type="transmembrane region" description="Helical" evidence="11">
    <location>
        <begin position="189"/>
        <end position="207"/>
    </location>
</feature>
<reference evidence="13 14" key="1">
    <citation type="submission" date="2017-09" db="EMBL/GenBank/DDBJ databases">
        <title>Genome sequences of Natrinema ejinorence JCM 13890T.</title>
        <authorList>
            <person name="Roh S.W."/>
            <person name="Kim Y.B."/>
            <person name="Kim J.Y."/>
        </authorList>
    </citation>
    <scope>NUCLEOTIDE SEQUENCE [LARGE SCALE GENOMIC DNA]</scope>
    <source>
        <strain evidence="13 14">JCM 13890</strain>
    </source>
</reference>
<keyword evidence="8 10" id="KW-0482">Metalloprotease</keyword>
<evidence type="ECO:0000256" key="6">
    <source>
        <dbReference type="ARBA" id="ARBA00022833"/>
    </source>
</evidence>
<evidence type="ECO:0000256" key="4">
    <source>
        <dbReference type="ARBA" id="ARBA00022723"/>
    </source>
</evidence>
<dbReference type="InterPro" id="IPR001915">
    <property type="entry name" value="Peptidase_M48"/>
</dbReference>
<keyword evidence="3 11" id="KW-0812">Transmembrane</keyword>
<keyword evidence="2 10" id="KW-0645">Protease</keyword>
<keyword evidence="6 10" id="KW-0862">Zinc</keyword>
<evidence type="ECO:0000256" key="3">
    <source>
        <dbReference type="ARBA" id="ARBA00022692"/>
    </source>
</evidence>
<evidence type="ECO:0000256" key="8">
    <source>
        <dbReference type="ARBA" id="ARBA00023049"/>
    </source>
</evidence>
<gene>
    <name evidence="13" type="ORF">CP557_19840</name>
</gene>
<keyword evidence="5 10" id="KW-0378">Hydrolase</keyword>
<keyword evidence="14" id="KW-1185">Reference proteome</keyword>
<comment type="caution">
    <text evidence="13">The sequence shown here is derived from an EMBL/GenBank/DDBJ whole genome shotgun (WGS) entry which is preliminary data.</text>
</comment>
<evidence type="ECO:0000313" key="14">
    <source>
        <dbReference type="Proteomes" id="UP000219689"/>
    </source>
</evidence>
<dbReference type="AlphaFoldDB" id="A0A2A5QPH0"/>
<evidence type="ECO:0000256" key="7">
    <source>
        <dbReference type="ARBA" id="ARBA00022989"/>
    </source>
</evidence>
<evidence type="ECO:0000256" key="9">
    <source>
        <dbReference type="ARBA" id="ARBA00023136"/>
    </source>
</evidence>
<dbReference type="GO" id="GO:0046872">
    <property type="term" value="F:metal ion binding"/>
    <property type="evidence" value="ECO:0007669"/>
    <property type="project" value="UniProtKB-KW"/>
</dbReference>
<dbReference type="PANTHER" id="PTHR43221:SF2">
    <property type="entry name" value="PROTEASE HTPX HOMOLOG"/>
    <property type="match status" value="1"/>
</dbReference>
<evidence type="ECO:0000259" key="12">
    <source>
        <dbReference type="Pfam" id="PF01435"/>
    </source>
</evidence>
<keyword evidence="7 11" id="KW-1133">Transmembrane helix</keyword>
<dbReference type="RefSeq" id="WP_097381772.1">
    <property type="nucleotide sequence ID" value="NZ_NXNI01000002.1"/>
</dbReference>
<keyword evidence="1" id="KW-1003">Cell membrane</keyword>
<proteinExistence type="inferred from homology"/>
<dbReference type="Proteomes" id="UP000219689">
    <property type="component" value="Unassembled WGS sequence"/>
</dbReference>
<evidence type="ECO:0000256" key="10">
    <source>
        <dbReference type="RuleBase" id="RU003983"/>
    </source>
</evidence>
<evidence type="ECO:0000313" key="13">
    <source>
        <dbReference type="EMBL" id="PCR88751.1"/>
    </source>
</evidence>
<keyword evidence="9 11" id="KW-0472">Membrane</keyword>
<comment type="similarity">
    <text evidence="10">Belongs to the peptidase M48 family.</text>
</comment>
<evidence type="ECO:0000256" key="11">
    <source>
        <dbReference type="SAM" id="Phobius"/>
    </source>
</evidence>
<feature type="transmembrane region" description="Helical" evidence="11">
    <location>
        <begin position="12"/>
        <end position="37"/>
    </location>
</feature>
<accession>A0A2A5QPH0</accession>
<dbReference type="GO" id="GO:0006508">
    <property type="term" value="P:proteolysis"/>
    <property type="evidence" value="ECO:0007669"/>
    <property type="project" value="UniProtKB-KW"/>
</dbReference>
<sequence>MPSRPTTLQLRMIAALLGLALVSVGFLVGVWVVFYGVLVLFEIARATQIALIITVATLLTIGYLEYRQLETIERLADAYPVNQETAPELHQTATRVAAQLDVPVPTIAISERDAPEALAIGFRPENIHLVLSLGTIEALDGQDELEAVIAHELAHVRNRDAMIMTVVSLPVVLADGLRSRVTRIENPGAVGIVTVPLGFLSAGIWVVGRSITARLSRARERAADRAAAEVTGSPAVLALALQRLDEEIADTPTRDLREASSVSSLSVLPLESNEPEKVMLGPDGDTEPSYWWLVTWTHRIKRYLFGTHPPTDERIETLLELERER</sequence>
<keyword evidence="4" id="KW-0479">Metal-binding</keyword>
<evidence type="ECO:0000256" key="2">
    <source>
        <dbReference type="ARBA" id="ARBA00022670"/>
    </source>
</evidence>